<sequence>MQTNESQEGCPWFPLAGRSANGAGAGAGARAKAEGSLLDAHQISKAGASTPGRKGKGAQVRVLGPSRLVSIRRCTLGFMLVYWTRCDIMISVYRKSYLLNKFYWPQGKPLDYMEQMSWSIYALSVQER</sequence>
<gene>
    <name evidence="1" type="ORF">MUK42_05150</name>
</gene>
<dbReference type="EMBL" id="CP097508">
    <property type="protein sequence ID" value="URE13316.1"/>
    <property type="molecule type" value="Genomic_DNA"/>
</dbReference>
<evidence type="ECO:0000313" key="1">
    <source>
        <dbReference type="EMBL" id="URE13316.1"/>
    </source>
</evidence>
<evidence type="ECO:0000313" key="2">
    <source>
        <dbReference type="Proteomes" id="UP001055439"/>
    </source>
</evidence>
<reference evidence="1" key="1">
    <citation type="submission" date="2022-05" db="EMBL/GenBank/DDBJ databases">
        <title>The Musa troglodytarum L. genome provides insights into the mechanism of non-climacteric behaviour and enrichment of carotenoids.</title>
        <authorList>
            <person name="Wang J."/>
        </authorList>
    </citation>
    <scope>NUCLEOTIDE SEQUENCE</scope>
    <source>
        <tissue evidence="1">Leaf</tissue>
    </source>
</reference>
<organism evidence="1 2">
    <name type="scientific">Musa troglodytarum</name>
    <name type="common">fe'i banana</name>
    <dbReference type="NCBI Taxonomy" id="320322"/>
    <lineage>
        <taxon>Eukaryota</taxon>
        <taxon>Viridiplantae</taxon>
        <taxon>Streptophyta</taxon>
        <taxon>Embryophyta</taxon>
        <taxon>Tracheophyta</taxon>
        <taxon>Spermatophyta</taxon>
        <taxon>Magnoliopsida</taxon>
        <taxon>Liliopsida</taxon>
        <taxon>Zingiberales</taxon>
        <taxon>Musaceae</taxon>
        <taxon>Musa</taxon>
    </lineage>
</organism>
<accession>A0A9E7GDW7</accession>
<dbReference type="Proteomes" id="UP001055439">
    <property type="component" value="Chromosome 6"/>
</dbReference>
<protein>
    <submittedName>
        <fullName evidence="1">Uncharacterized protein</fullName>
    </submittedName>
</protein>
<dbReference type="AlphaFoldDB" id="A0A9E7GDW7"/>
<name>A0A9E7GDW7_9LILI</name>
<proteinExistence type="predicted"/>
<keyword evidence="2" id="KW-1185">Reference proteome</keyword>